<name>A0A8B8NQD4_9MYRT</name>
<evidence type="ECO:0000256" key="7">
    <source>
        <dbReference type="SAM" id="MobiDB-lite"/>
    </source>
</evidence>
<dbReference type="KEGG" id="rarg:115736552"/>
<dbReference type="GeneID" id="115736552"/>
<organism evidence="8 9">
    <name type="scientific">Rhodamnia argentea</name>
    <dbReference type="NCBI Taxonomy" id="178133"/>
    <lineage>
        <taxon>Eukaryota</taxon>
        <taxon>Viridiplantae</taxon>
        <taxon>Streptophyta</taxon>
        <taxon>Embryophyta</taxon>
        <taxon>Tracheophyta</taxon>
        <taxon>Spermatophyta</taxon>
        <taxon>Magnoliopsida</taxon>
        <taxon>eudicotyledons</taxon>
        <taxon>Gunneridae</taxon>
        <taxon>Pentapetalae</taxon>
        <taxon>rosids</taxon>
        <taxon>malvids</taxon>
        <taxon>Myrtales</taxon>
        <taxon>Myrtaceae</taxon>
        <taxon>Myrtoideae</taxon>
        <taxon>Myrteae</taxon>
        <taxon>Australasian group</taxon>
        <taxon>Rhodamnia</taxon>
    </lineage>
</organism>
<sequence length="162" mass="17299">MEGMNDGHMPGMNGSTTTTTTPPPHHHKMMMMHMTFFWGTHSEILFSSWPGTRTGMYALALVFVFALCVLVEWLSHCRFPAKPGVASRLLRSLLHALRMGLAYLAMLALMSFNGGVFLAAVAGHAVGFLAFANRGAFGKPEEAGGPGPYAGKASAALPPMSC</sequence>
<keyword evidence="3 6" id="KW-0187">Copper transport</keyword>
<keyword evidence="6" id="KW-0813">Transport</keyword>
<dbReference type="GO" id="GO:0005886">
    <property type="term" value="C:plasma membrane"/>
    <property type="evidence" value="ECO:0007669"/>
    <property type="project" value="TreeGrafter"/>
</dbReference>
<keyword evidence="5 6" id="KW-0472">Membrane</keyword>
<dbReference type="Pfam" id="PF04145">
    <property type="entry name" value="Ctr"/>
    <property type="match status" value="2"/>
</dbReference>
<evidence type="ECO:0000256" key="6">
    <source>
        <dbReference type="RuleBase" id="RU367022"/>
    </source>
</evidence>
<feature type="transmembrane region" description="Helical" evidence="6">
    <location>
        <begin position="56"/>
        <end position="77"/>
    </location>
</feature>
<evidence type="ECO:0000256" key="3">
    <source>
        <dbReference type="ARBA" id="ARBA00022796"/>
    </source>
</evidence>
<evidence type="ECO:0000256" key="5">
    <source>
        <dbReference type="ARBA" id="ARBA00023136"/>
    </source>
</evidence>
<keyword evidence="2 6" id="KW-0812">Transmembrane</keyword>
<evidence type="ECO:0000256" key="4">
    <source>
        <dbReference type="ARBA" id="ARBA00022989"/>
    </source>
</evidence>
<reference evidence="9" key="1">
    <citation type="submission" date="2025-08" db="UniProtKB">
        <authorList>
            <consortium name="RefSeq"/>
        </authorList>
    </citation>
    <scope>IDENTIFICATION</scope>
    <source>
        <tissue evidence="9">Leaf</tissue>
    </source>
</reference>
<keyword evidence="6" id="KW-0186">Copper</keyword>
<dbReference type="PANTHER" id="PTHR12483">
    <property type="entry name" value="SOLUTE CARRIER FAMILY 31 COPPER TRANSPORTERS"/>
    <property type="match status" value="1"/>
</dbReference>
<dbReference type="RefSeq" id="XP_030524158.1">
    <property type="nucleotide sequence ID" value="XM_030668298.2"/>
</dbReference>
<evidence type="ECO:0000313" key="9">
    <source>
        <dbReference type="RefSeq" id="XP_030524158.1"/>
    </source>
</evidence>
<protein>
    <recommendedName>
        <fullName evidence="6">Copper transport protein</fullName>
    </recommendedName>
</protein>
<gene>
    <name evidence="9" type="primary">LOC115736552</name>
</gene>
<evidence type="ECO:0000313" key="8">
    <source>
        <dbReference type="Proteomes" id="UP000827889"/>
    </source>
</evidence>
<dbReference type="PANTHER" id="PTHR12483:SF24">
    <property type="entry name" value="COPPER TRANSPORTER 2-RELATED"/>
    <property type="match status" value="1"/>
</dbReference>
<keyword evidence="4 6" id="KW-1133">Transmembrane helix</keyword>
<keyword evidence="6" id="KW-0406">Ion transport</keyword>
<evidence type="ECO:0000256" key="1">
    <source>
        <dbReference type="ARBA" id="ARBA00006921"/>
    </source>
</evidence>
<dbReference type="AlphaFoldDB" id="A0A8B8NQD4"/>
<comment type="subcellular location">
    <subcellularLocation>
        <location evidence="6">Membrane</location>
        <topology evidence="6">Multi-pass membrane protein</topology>
    </subcellularLocation>
</comment>
<feature type="region of interest" description="Disordered" evidence="7">
    <location>
        <begin position="1"/>
        <end position="24"/>
    </location>
</feature>
<dbReference type="InterPro" id="IPR007274">
    <property type="entry name" value="Cop_transporter"/>
</dbReference>
<evidence type="ECO:0000256" key="2">
    <source>
        <dbReference type="ARBA" id="ARBA00022692"/>
    </source>
</evidence>
<dbReference type="GO" id="GO:0005375">
    <property type="term" value="F:copper ion transmembrane transporter activity"/>
    <property type="evidence" value="ECO:0007669"/>
    <property type="project" value="UniProtKB-UniRule"/>
</dbReference>
<keyword evidence="8" id="KW-1185">Reference proteome</keyword>
<accession>A0A8B8NQD4</accession>
<proteinExistence type="inferred from homology"/>
<dbReference type="Proteomes" id="UP000827889">
    <property type="component" value="Chromosome 8"/>
</dbReference>
<comment type="similarity">
    <text evidence="1 6">Belongs to the copper transporter (Ctr) (TC 1.A.56) family. SLC31A subfamily.</text>
</comment>